<evidence type="ECO:0000259" key="2">
    <source>
        <dbReference type="PROSITE" id="PS50994"/>
    </source>
</evidence>
<dbReference type="InterPro" id="IPR008042">
    <property type="entry name" value="Retrotrans_Pao"/>
</dbReference>
<dbReference type="Pfam" id="PF17921">
    <property type="entry name" value="Integrase_H2C2"/>
    <property type="match status" value="1"/>
</dbReference>
<proteinExistence type="predicted"/>
<dbReference type="SUPFAM" id="SSF53098">
    <property type="entry name" value="Ribonuclease H-like"/>
    <property type="match status" value="1"/>
</dbReference>
<dbReference type="GO" id="GO:0015074">
    <property type="term" value="P:DNA integration"/>
    <property type="evidence" value="ECO:0007669"/>
    <property type="project" value="InterPro"/>
</dbReference>
<reference evidence="3 4" key="1">
    <citation type="journal article" date="2017" name="PLoS Biol.">
        <title>The sea cucumber genome provides insights into morphological evolution and visceral regeneration.</title>
        <authorList>
            <person name="Zhang X."/>
            <person name="Sun L."/>
            <person name="Yuan J."/>
            <person name="Sun Y."/>
            <person name="Gao Y."/>
            <person name="Zhang L."/>
            <person name="Li S."/>
            <person name="Dai H."/>
            <person name="Hamel J.F."/>
            <person name="Liu C."/>
            <person name="Yu Y."/>
            <person name="Liu S."/>
            <person name="Lin W."/>
            <person name="Guo K."/>
            <person name="Jin S."/>
            <person name="Xu P."/>
            <person name="Storey K.B."/>
            <person name="Huan P."/>
            <person name="Zhang T."/>
            <person name="Zhou Y."/>
            <person name="Zhang J."/>
            <person name="Lin C."/>
            <person name="Li X."/>
            <person name="Xing L."/>
            <person name="Huo D."/>
            <person name="Sun M."/>
            <person name="Wang L."/>
            <person name="Mercier A."/>
            <person name="Li F."/>
            <person name="Yang H."/>
            <person name="Xiang J."/>
        </authorList>
    </citation>
    <scope>NUCLEOTIDE SEQUENCE [LARGE SCALE GENOMIC DNA]</scope>
    <source>
        <strain evidence="3">Shaxun</strain>
        <tissue evidence="3">Muscle</tissue>
    </source>
</reference>
<dbReference type="Proteomes" id="UP000230750">
    <property type="component" value="Unassembled WGS sequence"/>
</dbReference>
<feature type="region of interest" description="Disordered" evidence="1">
    <location>
        <begin position="203"/>
        <end position="224"/>
    </location>
</feature>
<protein>
    <recommendedName>
        <fullName evidence="2">Integrase catalytic domain-containing protein</fullName>
    </recommendedName>
</protein>
<accession>A0A2G8KZ18</accession>
<dbReference type="InterPro" id="IPR001584">
    <property type="entry name" value="Integrase_cat-core"/>
</dbReference>
<dbReference type="STRING" id="307972.A0A2G8KZ18"/>
<dbReference type="InterPro" id="IPR041588">
    <property type="entry name" value="Integrase_H2C2"/>
</dbReference>
<dbReference type="PROSITE" id="PS50994">
    <property type="entry name" value="INTEGRASE"/>
    <property type="match status" value="1"/>
</dbReference>
<keyword evidence="4" id="KW-1185">Reference proteome</keyword>
<organism evidence="3 4">
    <name type="scientific">Stichopus japonicus</name>
    <name type="common">Sea cucumber</name>
    <dbReference type="NCBI Taxonomy" id="307972"/>
    <lineage>
        <taxon>Eukaryota</taxon>
        <taxon>Metazoa</taxon>
        <taxon>Echinodermata</taxon>
        <taxon>Eleutherozoa</taxon>
        <taxon>Echinozoa</taxon>
        <taxon>Holothuroidea</taxon>
        <taxon>Aspidochirotacea</taxon>
        <taxon>Aspidochirotida</taxon>
        <taxon>Stichopodidae</taxon>
        <taxon>Apostichopus</taxon>
    </lineage>
</organism>
<dbReference type="PANTHER" id="PTHR47331:SF1">
    <property type="entry name" value="GAG-LIKE PROTEIN"/>
    <property type="match status" value="1"/>
</dbReference>
<dbReference type="OrthoDB" id="10061848at2759"/>
<dbReference type="Gene3D" id="1.10.340.70">
    <property type="match status" value="1"/>
</dbReference>
<sequence>MGQLIPLQQRKNPFLCSLWILKAKSLGFVAPFILTAKFLIQDLCSKGLRWDEIVGPEEQRQWNEWLTELPSLERVEVERCFKHTISGDVKYGLHIFCDASERGYAAVAYLRTEHLNGQIQCSFVMGKARLCPLKRVTIPRLELMSAVLAVELGQVITKELRLPIENLIYWTDSTSVLQYIKNESRRFRTFVANRVAKIQDGSDSSQWRHVDSKSNPADDSSRGLHAEEMQGSCRWLQGPDFLLKGKHAWPASPLERNIDIAAVESHEILAGHAEVRQGTVNLTNEDDPVRKLIERYSTWNSLKRGVAWMLRLKSILLSRAKGQYNSLIGSLPVMELQDAERNIIIWLQKRTFPDVENQARCQDRKGGWSSTTFKKLCPIVVNGVLRVGGRLANASIAYDQKHPVILLSDNHVTKLVIQHHHTLVGHMGAGMTWTSLRDYYWVIRGGAAVRKVLGKCIACRKRNKAPSQQYMADLPVARVTAGKAPFSNVGVDLFGPFFVKQGRSSVKVWGCVFTCLAMRAVHIELVSSMNTDSFVNALRRFVSRRGSPEKIFCDNGTNFKGSERELKEALAELEPEKIARHLGHKHIQWEFNPPMASHMGGVWERIIRSIRRILKVLLKGQSVTFEVLETVFAEVEAILNARPLTQVSLDPRDQEPLTPNHLLLMRSSPNLSPGNFTKHDSYGKRRWRQCQYLTDQFWKRWV</sequence>
<name>A0A2G8KZ18_STIJA</name>
<dbReference type="EMBL" id="MRZV01000294">
    <property type="protein sequence ID" value="PIK53264.1"/>
    <property type="molecule type" value="Genomic_DNA"/>
</dbReference>
<dbReference type="Pfam" id="PF05380">
    <property type="entry name" value="Peptidase_A17"/>
    <property type="match status" value="1"/>
</dbReference>
<evidence type="ECO:0000313" key="4">
    <source>
        <dbReference type="Proteomes" id="UP000230750"/>
    </source>
</evidence>
<evidence type="ECO:0000313" key="3">
    <source>
        <dbReference type="EMBL" id="PIK53264.1"/>
    </source>
</evidence>
<dbReference type="InterPro" id="IPR012337">
    <property type="entry name" value="RNaseH-like_sf"/>
</dbReference>
<dbReference type="InterPro" id="IPR036397">
    <property type="entry name" value="RNaseH_sf"/>
</dbReference>
<dbReference type="Gene3D" id="3.30.420.10">
    <property type="entry name" value="Ribonuclease H-like superfamily/Ribonuclease H"/>
    <property type="match status" value="1"/>
</dbReference>
<feature type="domain" description="Integrase catalytic" evidence="2">
    <location>
        <begin position="481"/>
        <end position="667"/>
    </location>
</feature>
<dbReference type="GO" id="GO:0003676">
    <property type="term" value="F:nucleic acid binding"/>
    <property type="evidence" value="ECO:0007669"/>
    <property type="project" value="InterPro"/>
</dbReference>
<comment type="caution">
    <text evidence="3">The sequence shown here is derived from an EMBL/GenBank/DDBJ whole genome shotgun (WGS) entry which is preliminary data.</text>
</comment>
<dbReference type="AlphaFoldDB" id="A0A2G8KZ18"/>
<evidence type="ECO:0000256" key="1">
    <source>
        <dbReference type="SAM" id="MobiDB-lite"/>
    </source>
</evidence>
<gene>
    <name evidence="3" type="ORF">BSL78_09838</name>
</gene>
<dbReference type="PANTHER" id="PTHR47331">
    <property type="entry name" value="PHD-TYPE DOMAIN-CONTAINING PROTEIN"/>
    <property type="match status" value="1"/>
</dbReference>